<dbReference type="STRING" id="7167.A0A182F2C7"/>
<dbReference type="PANTHER" id="PTHR12336:SF0">
    <property type="entry name" value="ADULT CUTICLE PROTEIN 1-RELATED"/>
    <property type="match status" value="1"/>
</dbReference>
<reference evidence="1" key="2">
    <citation type="submission" date="2022-08" db="UniProtKB">
        <authorList>
            <consortium name="EnsemblMetazoa"/>
        </authorList>
    </citation>
    <scope>IDENTIFICATION</scope>
    <source>
        <strain evidence="1">STECLA/ALBI9_A</strain>
    </source>
</reference>
<dbReference type="VEuPathDB" id="VectorBase:AALB000608"/>
<dbReference type="VEuPathDB" id="VectorBase:AALB20_034182"/>
<evidence type="ECO:0000313" key="2">
    <source>
        <dbReference type="Proteomes" id="UP000069272"/>
    </source>
</evidence>
<proteinExistence type="predicted"/>
<dbReference type="AlphaFoldDB" id="A0A182F2C7"/>
<accession>A0A182F2C7</accession>
<sequence>MKCIATVVMMALAVAVESATTPVVYSGAATYIQQNVAPKYLSGAVTYSAPAVTAYSVPTTTYVEQKYAAAPVVSYSTYSAPQTTIVQEQISPKYVAPVVSAYSAPVVTSYSVPEKTVVQQNVAPKYVAQAVTYSAPAPVSYVAPAVSYSAPASVAYSAPVARYAAPVAYSAPTVYASDSDVVEAAPVAVAPVETVVSQPAVAVVAQKEARYVAANLGAVHEAPLAGHSVNQQSLNVEPAPGTHYHWRSCYWNVYRDLVNNISNVHWSAVNLRYVHILRNGHGMCIAAVVMMALAAVADAGLAPLYYGAPLALAAPHTTVVQSNSEPKLIASAPALAPLAYAHAPLAWPGAPLTYAAPYYYGAPLAYSAPALIYQKEARYLAANRGAIHEAPLPGHAFSQQQLNLEAAPGSD</sequence>
<dbReference type="InterPro" id="IPR031874">
    <property type="entry name" value="Cuticle_Acp1"/>
</dbReference>
<organism evidence="1 2">
    <name type="scientific">Anopheles albimanus</name>
    <name type="common">New world malaria mosquito</name>
    <dbReference type="NCBI Taxonomy" id="7167"/>
    <lineage>
        <taxon>Eukaryota</taxon>
        <taxon>Metazoa</taxon>
        <taxon>Ecdysozoa</taxon>
        <taxon>Arthropoda</taxon>
        <taxon>Hexapoda</taxon>
        <taxon>Insecta</taxon>
        <taxon>Pterygota</taxon>
        <taxon>Neoptera</taxon>
        <taxon>Endopterygota</taxon>
        <taxon>Diptera</taxon>
        <taxon>Nematocera</taxon>
        <taxon>Culicoidea</taxon>
        <taxon>Culicidae</taxon>
        <taxon>Anophelinae</taxon>
        <taxon>Anopheles</taxon>
    </lineage>
</organism>
<dbReference type="VEuPathDB" id="VectorBase:AALB20_037125"/>
<reference evidence="1 2" key="1">
    <citation type="journal article" date="2017" name="G3 (Bethesda)">
        <title>The Physical Genome Mapping of Anopheles albimanus Corrected Scaffold Misassemblies and Identified Interarm Rearrangements in Genus Anopheles.</title>
        <authorList>
            <person name="Artemov G.N."/>
            <person name="Peery A.N."/>
            <person name="Jiang X."/>
            <person name="Tu Z."/>
            <person name="Stegniy V.N."/>
            <person name="Sharakhova M.V."/>
            <person name="Sharakhov I.V."/>
        </authorList>
    </citation>
    <scope>NUCLEOTIDE SEQUENCE [LARGE SCALE GENOMIC DNA]</scope>
    <source>
        <strain evidence="1 2">ALBI9_A</strain>
    </source>
</reference>
<dbReference type="Proteomes" id="UP000069272">
    <property type="component" value="Chromosome 2L"/>
</dbReference>
<evidence type="ECO:0000313" key="1">
    <source>
        <dbReference type="EnsemblMetazoa" id="AALB000608-PA"/>
    </source>
</evidence>
<dbReference type="PANTHER" id="PTHR12336">
    <property type="entry name" value="ADULT CUTICLE PROTEIN 1-RELATED"/>
    <property type="match status" value="1"/>
</dbReference>
<evidence type="ECO:0008006" key="3">
    <source>
        <dbReference type="Google" id="ProtNLM"/>
    </source>
</evidence>
<dbReference type="Pfam" id="PF15955">
    <property type="entry name" value="Cuticle_4"/>
    <property type="match status" value="2"/>
</dbReference>
<protein>
    <recommendedName>
        <fullName evidence="3">Cuticle protein</fullName>
    </recommendedName>
</protein>
<name>A0A182F2C7_ANOAL</name>
<dbReference type="EnsemblMetazoa" id="AALB000608-RA">
    <property type="protein sequence ID" value="AALB000608-PA"/>
    <property type="gene ID" value="AALB000608"/>
</dbReference>
<keyword evidence="2" id="KW-1185">Reference proteome</keyword>